<feature type="transmembrane region" description="Helical" evidence="10">
    <location>
        <begin position="301"/>
        <end position="321"/>
    </location>
</feature>
<dbReference type="NCBIfam" id="TIGR00879">
    <property type="entry name" value="SP"/>
    <property type="match status" value="1"/>
</dbReference>
<dbReference type="InterPro" id="IPR005829">
    <property type="entry name" value="Sugar_transporter_CS"/>
</dbReference>
<comment type="similarity">
    <text evidence="2">Belongs to the major facilitator superfamily. Sugar transporter (TC 2.A.1.1) family.</text>
</comment>
<evidence type="ECO:0000259" key="11">
    <source>
        <dbReference type="PROSITE" id="PS50850"/>
    </source>
</evidence>
<evidence type="ECO:0000313" key="13">
    <source>
        <dbReference type="Proteomes" id="UP000325780"/>
    </source>
</evidence>
<dbReference type="InterPro" id="IPR036259">
    <property type="entry name" value="MFS_trans_sf"/>
</dbReference>
<feature type="transmembrane region" description="Helical" evidence="10">
    <location>
        <begin position="641"/>
        <end position="660"/>
    </location>
</feature>
<feature type="transmembrane region" description="Helical" evidence="10">
    <location>
        <begin position="576"/>
        <end position="597"/>
    </location>
</feature>
<evidence type="ECO:0000256" key="2">
    <source>
        <dbReference type="ARBA" id="ARBA00010992"/>
    </source>
</evidence>
<keyword evidence="5 10" id="KW-1133">Transmembrane helix</keyword>
<reference evidence="12 13" key="1">
    <citation type="submission" date="2019-04" db="EMBL/GenBank/DDBJ databases">
        <title>Friends and foes A comparative genomics study of 23 Aspergillus species from section Flavi.</title>
        <authorList>
            <consortium name="DOE Joint Genome Institute"/>
            <person name="Kjaerbolling I."/>
            <person name="Vesth T."/>
            <person name="Frisvad J.C."/>
            <person name="Nybo J.L."/>
            <person name="Theobald S."/>
            <person name="Kildgaard S."/>
            <person name="Isbrandt T."/>
            <person name="Kuo A."/>
            <person name="Sato A."/>
            <person name="Lyhne E.K."/>
            <person name="Kogle M.E."/>
            <person name="Wiebenga A."/>
            <person name="Kun R.S."/>
            <person name="Lubbers R.J."/>
            <person name="Makela M.R."/>
            <person name="Barry K."/>
            <person name="Chovatia M."/>
            <person name="Clum A."/>
            <person name="Daum C."/>
            <person name="Haridas S."/>
            <person name="He G."/>
            <person name="LaButti K."/>
            <person name="Lipzen A."/>
            <person name="Mondo S."/>
            <person name="Riley R."/>
            <person name="Salamov A."/>
            <person name="Simmons B.A."/>
            <person name="Magnuson J.K."/>
            <person name="Henrissat B."/>
            <person name="Mortensen U.H."/>
            <person name="Larsen T.O."/>
            <person name="Devries R.P."/>
            <person name="Grigoriev I.V."/>
            <person name="Machida M."/>
            <person name="Baker S.E."/>
            <person name="Andersen M.R."/>
        </authorList>
    </citation>
    <scope>NUCLEOTIDE SEQUENCE [LARGE SCALE GENOMIC DNA]</scope>
    <source>
        <strain evidence="12 13">IBT 18842</strain>
    </source>
</reference>
<dbReference type="PROSITE" id="PS00217">
    <property type="entry name" value="SUGAR_TRANSPORT_2"/>
    <property type="match status" value="1"/>
</dbReference>
<dbReference type="GO" id="GO:0005351">
    <property type="term" value="F:carbohydrate:proton symporter activity"/>
    <property type="evidence" value="ECO:0007669"/>
    <property type="project" value="TreeGrafter"/>
</dbReference>
<keyword evidence="3" id="KW-0813">Transport</keyword>
<feature type="transmembrane region" description="Helical" evidence="10">
    <location>
        <begin position="421"/>
        <end position="442"/>
    </location>
</feature>
<feature type="domain" description="Major facilitator superfamily (MFS) profile" evidence="11">
    <location>
        <begin position="263"/>
        <end position="695"/>
    </location>
</feature>
<feature type="transmembrane region" description="Helical" evidence="10">
    <location>
        <begin position="609"/>
        <end position="629"/>
    </location>
</feature>
<dbReference type="FunFam" id="1.20.1250.20:FF:000090">
    <property type="entry name" value="MFS sugar transporter, putative"/>
    <property type="match status" value="1"/>
</dbReference>
<evidence type="ECO:0000313" key="12">
    <source>
        <dbReference type="EMBL" id="KAE8146848.1"/>
    </source>
</evidence>
<name>A0A5N6TKG3_ASPAV</name>
<sequence>MTSTPSPQHAKPKPNLIQQFANFTRTGAGLEKTLRLIQAIAQIAIELDIDPLTRSQCMTAKTQIALTRRYFRFFGFIDCFTRVLGFLGDGNGSQGMFMTIIEVARWSCMGLYLVLEDSTILHAMNIHPAPWNMSILTEAYKFWFYALGLSVFGAIWCLLFSSSQLEFSKGATAPKKQDEKQKGKRDPSKDDSAYQAQRTALWKRVVVDSCDLMIPGTFLGWLRIGDLGAGLGMVVSTVVSGGEVWKRAHTATVAMIGFKALFSSVFLAVGGFLFGYDSGIITSTISLPTFRAYFTHPSDNVTGGVVSAFQGGAIAGTMFNMVFADRLGRRRTIFVGALISCLGCALQAGSVNMEMLIIGRFIAGIAVGILTATIPMYAAELSEPKWRATLSGLLQWMLSWGFLVAQWLGYGCSFSSTEFSWRFPLAFQNIPGLILLAGIWFLNESPRWLMEKDRHEEARAVLENLRTNASPDAVDLEFREIRDVILADRAAGNTSWRSILTKPSWRKRLILGCGVQAFGPLSGINVINYYGPRIYEILGISNQTSLMIIGISGALSIVYCTIGLYLVDKFGRIKPLIVSAAILAAALLVNAVQGQYFNIDNGAQLRSMVAMNFVFSMAYTPLGIISWVYPAEIFPIEVRALGNAITTFTNWTVNLIFAQFTPNALSSVEFKYFYLFFGLNLIAMACYYFFYPETKGRTLEQIDELFGDQLVPHAFVDPAGAEAAMEKGEMVEHVERN</sequence>
<comment type="subcellular location">
    <subcellularLocation>
        <location evidence="1">Membrane</location>
        <topology evidence="1">Multi-pass membrane protein</topology>
    </subcellularLocation>
    <subcellularLocation>
        <location evidence="8">Peroxisome membrane</location>
    </subcellularLocation>
</comment>
<feature type="transmembrane region" description="Helical" evidence="10">
    <location>
        <begin position="672"/>
        <end position="691"/>
    </location>
</feature>
<dbReference type="OrthoDB" id="6612291at2759"/>
<dbReference type="Pfam" id="PF05648">
    <property type="entry name" value="PEX11"/>
    <property type="match status" value="1"/>
</dbReference>
<feature type="transmembrane region" description="Helical" evidence="10">
    <location>
        <begin position="357"/>
        <end position="378"/>
    </location>
</feature>
<dbReference type="InterPro" id="IPR003663">
    <property type="entry name" value="Sugar/inositol_transpt"/>
</dbReference>
<keyword evidence="7" id="KW-0576">Peroxisome</keyword>
<gene>
    <name evidence="12" type="ORF">BDV25DRAFT_143300</name>
</gene>
<feature type="transmembrane region" description="Helical" evidence="10">
    <location>
        <begin position="142"/>
        <end position="160"/>
    </location>
</feature>
<evidence type="ECO:0000256" key="3">
    <source>
        <dbReference type="ARBA" id="ARBA00022448"/>
    </source>
</evidence>
<evidence type="ECO:0000256" key="6">
    <source>
        <dbReference type="ARBA" id="ARBA00023136"/>
    </source>
</evidence>
<evidence type="ECO:0000256" key="7">
    <source>
        <dbReference type="ARBA" id="ARBA00023140"/>
    </source>
</evidence>
<dbReference type="InterPro" id="IPR005828">
    <property type="entry name" value="MFS_sugar_transport-like"/>
</dbReference>
<dbReference type="InterPro" id="IPR020846">
    <property type="entry name" value="MFS_dom"/>
</dbReference>
<dbReference type="InterPro" id="IPR008733">
    <property type="entry name" value="PEX11"/>
</dbReference>
<evidence type="ECO:0000256" key="8">
    <source>
        <dbReference type="ARBA" id="ARBA00046271"/>
    </source>
</evidence>
<feature type="transmembrane region" description="Helical" evidence="10">
    <location>
        <begin position="547"/>
        <end position="567"/>
    </location>
</feature>
<dbReference type="GO" id="GO:0016559">
    <property type="term" value="P:peroxisome fission"/>
    <property type="evidence" value="ECO:0007669"/>
    <property type="project" value="InterPro"/>
</dbReference>
<evidence type="ECO:0000256" key="1">
    <source>
        <dbReference type="ARBA" id="ARBA00004141"/>
    </source>
</evidence>
<dbReference type="SUPFAM" id="SSF103473">
    <property type="entry name" value="MFS general substrate transporter"/>
    <property type="match status" value="1"/>
</dbReference>
<protein>
    <recommendedName>
        <fullName evidence="11">Major facilitator superfamily (MFS) profile domain-containing protein</fullName>
    </recommendedName>
</protein>
<dbReference type="Proteomes" id="UP000325780">
    <property type="component" value="Unassembled WGS sequence"/>
</dbReference>
<dbReference type="PROSITE" id="PS50850">
    <property type="entry name" value="MFS"/>
    <property type="match status" value="1"/>
</dbReference>
<dbReference type="PANTHER" id="PTHR48022">
    <property type="entry name" value="PLASTIDIC GLUCOSE TRANSPORTER 4"/>
    <property type="match status" value="1"/>
</dbReference>
<dbReference type="EMBL" id="ML742239">
    <property type="protein sequence ID" value="KAE8146848.1"/>
    <property type="molecule type" value="Genomic_DNA"/>
</dbReference>
<dbReference type="AlphaFoldDB" id="A0A5N6TKG3"/>
<dbReference type="Pfam" id="PF00083">
    <property type="entry name" value="Sugar_tr"/>
    <property type="match status" value="1"/>
</dbReference>
<evidence type="ECO:0000256" key="5">
    <source>
        <dbReference type="ARBA" id="ARBA00022989"/>
    </source>
</evidence>
<evidence type="ECO:0000256" key="4">
    <source>
        <dbReference type="ARBA" id="ARBA00022692"/>
    </source>
</evidence>
<evidence type="ECO:0000256" key="10">
    <source>
        <dbReference type="SAM" id="Phobius"/>
    </source>
</evidence>
<accession>A0A5N6TKG3</accession>
<keyword evidence="6 10" id="KW-0472">Membrane</keyword>
<keyword evidence="13" id="KW-1185">Reference proteome</keyword>
<organism evidence="12 13">
    <name type="scientific">Aspergillus avenaceus</name>
    <dbReference type="NCBI Taxonomy" id="36643"/>
    <lineage>
        <taxon>Eukaryota</taxon>
        <taxon>Fungi</taxon>
        <taxon>Dikarya</taxon>
        <taxon>Ascomycota</taxon>
        <taxon>Pezizomycotina</taxon>
        <taxon>Eurotiomycetes</taxon>
        <taxon>Eurotiomycetidae</taxon>
        <taxon>Eurotiales</taxon>
        <taxon>Aspergillaceae</taxon>
        <taxon>Aspergillus</taxon>
        <taxon>Aspergillus subgen. Circumdati</taxon>
    </lineage>
</organism>
<dbReference type="PRINTS" id="PR00171">
    <property type="entry name" value="SUGRTRNSPORT"/>
</dbReference>
<proteinExistence type="inferred from homology"/>
<feature type="transmembrane region" description="Helical" evidence="10">
    <location>
        <begin position="390"/>
        <end position="409"/>
    </location>
</feature>
<dbReference type="Gene3D" id="1.20.1250.20">
    <property type="entry name" value="MFS general substrate transporter like domains"/>
    <property type="match status" value="1"/>
</dbReference>
<feature type="region of interest" description="Disordered" evidence="9">
    <location>
        <begin position="171"/>
        <end position="193"/>
    </location>
</feature>
<dbReference type="GO" id="GO:0005778">
    <property type="term" value="C:peroxisomal membrane"/>
    <property type="evidence" value="ECO:0007669"/>
    <property type="project" value="UniProtKB-SubCell"/>
</dbReference>
<feature type="transmembrane region" description="Helical" evidence="10">
    <location>
        <begin position="256"/>
        <end position="281"/>
    </location>
</feature>
<feature type="transmembrane region" description="Helical" evidence="10">
    <location>
        <begin position="509"/>
        <end position="527"/>
    </location>
</feature>
<evidence type="ECO:0000256" key="9">
    <source>
        <dbReference type="SAM" id="MobiDB-lite"/>
    </source>
</evidence>
<keyword evidence="4 10" id="KW-0812">Transmembrane</keyword>
<dbReference type="InterPro" id="IPR050360">
    <property type="entry name" value="MFS_Sugar_Transporters"/>
</dbReference>
<feature type="compositionally biased region" description="Basic and acidic residues" evidence="9">
    <location>
        <begin position="175"/>
        <end position="192"/>
    </location>
</feature>
<dbReference type="PANTHER" id="PTHR48022:SF9">
    <property type="entry name" value="MAJOR FACILITATOR SUPERFAMILY (MFS) PROFILE DOMAIN-CONTAINING PROTEIN"/>
    <property type="match status" value="1"/>
</dbReference>
<feature type="transmembrane region" description="Helical" evidence="10">
    <location>
        <begin position="333"/>
        <end position="351"/>
    </location>
</feature>